<dbReference type="InterPro" id="IPR003695">
    <property type="entry name" value="Ppx_GppA_N"/>
</dbReference>
<protein>
    <submittedName>
        <fullName evidence="2">Exopolyphosphatase</fullName>
    </submittedName>
</protein>
<evidence type="ECO:0000313" key="2">
    <source>
        <dbReference type="EMBL" id="BAH99627.1"/>
    </source>
</evidence>
<dbReference type="SUPFAM" id="SSF53067">
    <property type="entry name" value="Actin-like ATPase domain"/>
    <property type="match status" value="2"/>
</dbReference>
<dbReference type="InterPro" id="IPR043129">
    <property type="entry name" value="ATPase_NBD"/>
</dbReference>
<dbReference type="KEGG" id="apt:APA01_14880"/>
<dbReference type="Pfam" id="PF02541">
    <property type="entry name" value="Ppx-GppA"/>
    <property type="match status" value="1"/>
</dbReference>
<dbReference type="eggNOG" id="COG0248">
    <property type="taxonomic scope" value="Bacteria"/>
</dbReference>
<feature type="domain" description="Ppx/GppA phosphatase N-terminal" evidence="1">
    <location>
        <begin position="82"/>
        <end position="384"/>
    </location>
</feature>
<organism evidence="2 3">
    <name type="scientific">Acetobacter pasteurianus (strain NBRC 105184 / IFO 3283-01)</name>
    <dbReference type="NCBI Taxonomy" id="634452"/>
    <lineage>
        <taxon>Bacteria</taxon>
        <taxon>Pseudomonadati</taxon>
        <taxon>Pseudomonadota</taxon>
        <taxon>Alphaproteobacteria</taxon>
        <taxon>Acetobacterales</taxon>
        <taxon>Acetobacteraceae</taxon>
        <taxon>Acetobacter</taxon>
    </lineage>
</organism>
<name>C7JI23_ACEP3</name>
<accession>C7JI23</accession>
<dbReference type="Gene3D" id="3.30.420.40">
    <property type="match status" value="1"/>
</dbReference>
<reference evidence="2 3" key="1">
    <citation type="journal article" date="2009" name="Nucleic Acids Res.">
        <title>Whole-genome analyses reveal genetic instability of Acetobacter pasteurianus.</title>
        <authorList>
            <person name="Azuma Y."/>
            <person name="Hosoyama A."/>
            <person name="Matsutani M."/>
            <person name="Furuya N."/>
            <person name="Horikawa H."/>
            <person name="Harada T."/>
            <person name="Hirakawa H."/>
            <person name="Kuhara S."/>
            <person name="Matsushita K."/>
            <person name="Fujita N."/>
            <person name="Shirai M."/>
        </authorList>
    </citation>
    <scope>NUCLEOTIDE SEQUENCE [LARGE SCALE GENOMIC DNA]</scope>
    <source>
        <strain evidence="3">NBRC 105184 / IFO 3283-01</strain>
    </source>
</reference>
<dbReference type="CDD" id="cd24054">
    <property type="entry name" value="ASKHA_NBD_AaPPX-GppA_MtPPX2-like"/>
    <property type="match status" value="1"/>
</dbReference>
<proteinExistence type="predicted"/>
<sequence length="414" mass="46240">MRNPFFQKNFHFVTYLSCSLRVRAQNKKQYGLTPCLRTGQMDRPPSWTGRSGRFVSASPPFSGEEDLFAALDLGTNNCRLMVATQTAGGFRVVDSYSRMVRLGEGLHHTGKLHKAAMERTMEALQTCADRLSRWPVREIRAVATEACRRAENGKTFLQQVHQRTGFDIKIISGREEASLAVESCANLLHNPRFGPPRNRALLFDIGGGSTEIAWVRTDSTRQTEELIGYLSLPVGVITLSEQFGHAYSTDDRAYRKMVEHTRHHLREFENVYRIRPEIRRKQTRLIGTSGTVTTLASLILNLPRYARAAVDGSLLPAASARLAVRTLQKMGADGIARHPCIGPDRAPFVLPGCAIFEAIHDVWPVEDIIVADRGLRDGMVLRMIRGKSGMASRRNRASLSIPPHLRHSMQATGL</sequence>
<dbReference type="PANTHER" id="PTHR30005:SF0">
    <property type="entry name" value="RETROGRADE REGULATION PROTEIN 2"/>
    <property type="match status" value="1"/>
</dbReference>
<dbReference type="AlphaFoldDB" id="C7JI23"/>
<dbReference type="RefSeq" id="WP_012813065.1">
    <property type="nucleotide sequence ID" value="NC_013209.1"/>
</dbReference>
<dbReference type="HOGENOM" id="CLU_025908_0_0_5"/>
<dbReference type="InterPro" id="IPR050273">
    <property type="entry name" value="GppA/Ppx_hydrolase"/>
</dbReference>
<dbReference type="STRING" id="634452.APA01_14880"/>
<dbReference type="GO" id="GO:0016462">
    <property type="term" value="F:pyrophosphatase activity"/>
    <property type="evidence" value="ECO:0007669"/>
    <property type="project" value="TreeGrafter"/>
</dbReference>
<evidence type="ECO:0000259" key="1">
    <source>
        <dbReference type="Pfam" id="PF02541"/>
    </source>
</evidence>
<dbReference type="Proteomes" id="UP000000948">
    <property type="component" value="Chromosome"/>
</dbReference>
<dbReference type="PANTHER" id="PTHR30005">
    <property type="entry name" value="EXOPOLYPHOSPHATASE"/>
    <property type="match status" value="1"/>
</dbReference>
<dbReference type="Gene3D" id="3.30.420.150">
    <property type="entry name" value="Exopolyphosphatase. Domain 2"/>
    <property type="match status" value="1"/>
</dbReference>
<gene>
    <name evidence="2" type="ordered locus">APA01_14880</name>
</gene>
<dbReference type="EMBL" id="AP011121">
    <property type="protein sequence ID" value="BAH99627.1"/>
    <property type="molecule type" value="Genomic_DNA"/>
</dbReference>
<evidence type="ECO:0000313" key="3">
    <source>
        <dbReference type="Proteomes" id="UP000000948"/>
    </source>
</evidence>